<name>A0A1I7ZGU7_9BILA</name>
<protein>
    <submittedName>
        <fullName evidence="2">ANK_REP_REGION domain-containing protein</fullName>
    </submittedName>
</protein>
<accession>A0A1I7ZGU7</accession>
<keyword evidence="1" id="KW-1185">Reference proteome</keyword>
<dbReference type="WBParaSite" id="L893_g26293.t1">
    <property type="protein sequence ID" value="L893_g26293.t1"/>
    <property type="gene ID" value="L893_g26293"/>
</dbReference>
<proteinExistence type="predicted"/>
<sequence>MFLPRLTRKRKEEYWMALEMRLWMRVQLVEFAFRPMRMSCEAERSVDIRIALTLGCILRLGNWISTLNMEEEAWEFSFNQDRLKTASDFGINDFHYGISLQRPEEALGILLSRPDLDFRAPMASPTVLRSQLRSKCKPGRLEPSSLWLRNIDSVQSHSSGRTPR</sequence>
<dbReference type="Proteomes" id="UP000095287">
    <property type="component" value="Unplaced"/>
</dbReference>
<organism evidence="1 2">
    <name type="scientific">Steinernema glaseri</name>
    <dbReference type="NCBI Taxonomy" id="37863"/>
    <lineage>
        <taxon>Eukaryota</taxon>
        <taxon>Metazoa</taxon>
        <taxon>Ecdysozoa</taxon>
        <taxon>Nematoda</taxon>
        <taxon>Chromadorea</taxon>
        <taxon>Rhabditida</taxon>
        <taxon>Tylenchina</taxon>
        <taxon>Panagrolaimomorpha</taxon>
        <taxon>Strongyloidoidea</taxon>
        <taxon>Steinernematidae</taxon>
        <taxon>Steinernema</taxon>
    </lineage>
</organism>
<evidence type="ECO:0000313" key="2">
    <source>
        <dbReference type="WBParaSite" id="L893_g26293.t1"/>
    </source>
</evidence>
<evidence type="ECO:0000313" key="1">
    <source>
        <dbReference type="Proteomes" id="UP000095287"/>
    </source>
</evidence>
<reference evidence="2" key="1">
    <citation type="submission" date="2016-11" db="UniProtKB">
        <authorList>
            <consortium name="WormBaseParasite"/>
        </authorList>
    </citation>
    <scope>IDENTIFICATION</scope>
</reference>
<dbReference type="AlphaFoldDB" id="A0A1I7ZGU7"/>